<accession>A0A0L8V8F0</accession>
<evidence type="ECO:0000313" key="1">
    <source>
        <dbReference type="EMBL" id="KOH44721.1"/>
    </source>
</evidence>
<protein>
    <submittedName>
        <fullName evidence="1">Uncharacterized protein</fullName>
    </submittedName>
</protein>
<gene>
    <name evidence="1" type="ORF">NC99_24600</name>
</gene>
<dbReference type="EMBL" id="LGIA01000154">
    <property type="protein sequence ID" value="KOH44721.1"/>
    <property type="molecule type" value="Genomic_DNA"/>
</dbReference>
<organism evidence="1 2">
    <name type="scientific">Sunxiuqinia dokdonensis</name>
    <dbReference type="NCBI Taxonomy" id="1409788"/>
    <lineage>
        <taxon>Bacteria</taxon>
        <taxon>Pseudomonadati</taxon>
        <taxon>Bacteroidota</taxon>
        <taxon>Bacteroidia</taxon>
        <taxon>Marinilabiliales</taxon>
        <taxon>Prolixibacteraceae</taxon>
        <taxon>Sunxiuqinia</taxon>
    </lineage>
</organism>
<comment type="caution">
    <text evidence="1">The sequence shown here is derived from an EMBL/GenBank/DDBJ whole genome shotgun (WGS) entry which is preliminary data.</text>
</comment>
<dbReference type="Proteomes" id="UP000036958">
    <property type="component" value="Unassembled WGS sequence"/>
</dbReference>
<reference evidence="2" key="1">
    <citation type="submission" date="2015-07" db="EMBL/GenBank/DDBJ databases">
        <title>Genome sequencing of Sunxiuqinia dokdonensis strain SK.</title>
        <authorList>
            <person name="Ahn S."/>
            <person name="Kim B.-C."/>
        </authorList>
    </citation>
    <scope>NUCLEOTIDE SEQUENCE [LARGE SCALE GENOMIC DNA]</scope>
    <source>
        <strain evidence="2">SK</strain>
    </source>
</reference>
<proteinExistence type="predicted"/>
<evidence type="ECO:0000313" key="2">
    <source>
        <dbReference type="Proteomes" id="UP000036958"/>
    </source>
</evidence>
<dbReference type="AlphaFoldDB" id="A0A0L8V8F0"/>
<keyword evidence="2" id="KW-1185">Reference proteome</keyword>
<sequence>MVDRQLVYHRFKQKEAVLLGSLFFDLVVLFSKRLIPF</sequence>
<name>A0A0L8V8F0_9BACT</name>